<feature type="DNA-binding region" description="OmpR/PhoB-type" evidence="3">
    <location>
        <begin position="133"/>
        <end position="231"/>
    </location>
</feature>
<accession>A0A829YBF9</accession>
<dbReference type="PANTHER" id="PTHR48111">
    <property type="entry name" value="REGULATOR OF RPOS"/>
    <property type="match status" value="1"/>
</dbReference>
<protein>
    <submittedName>
        <fullName evidence="6">DNA-binding response regulator</fullName>
    </submittedName>
</protein>
<dbReference type="Pfam" id="PF00486">
    <property type="entry name" value="Trans_reg_C"/>
    <property type="match status" value="1"/>
</dbReference>
<dbReference type="AlphaFoldDB" id="A0A829YBF9"/>
<dbReference type="SMART" id="SM00448">
    <property type="entry name" value="REC"/>
    <property type="match status" value="1"/>
</dbReference>
<sequence length="233" mass="25822">MSAAPALPVILLVEDDPRLSELVRTYLQGNGFRVIVEHRGDAVVGHLQQEKPDLVILDLGLPGRDGFAVCKELRSLSTLPILILTARNNDIDHVVGLELGADDYVAKPVEPRVLVARIHALLRRSRGNAPPEPRLLKFGNVCINPMSRSVFVGTEEVTLSSNEFDLLFALACRAGEIQSREALYQQLYKRDYDGVDRTLDVRVSHLRKKLGDAGAPERIRTVWGHGYLFAPEG</sequence>
<dbReference type="InterPro" id="IPR016032">
    <property type="entry name" value="Sig_transdc_resp-reg_C-effctor"/>
</dbReference>
<evidence type="ECO:0000256" key="1">
    <source>
        <dbReference type="ARBA" id="ARBA00023125"/>
    </source>
</evidence>
<dbReference type="GO" id="GO:0000976">
    <property type="term" value="F:transcription cis-regulatory region binding"/>
    <property type="evidence" value="ECO:0007669"/>
    <property type="project" value="TreeGrafter"/>
</dbReference>
<dbReference type="PROSITE" id="PS50110">
    <property type="entry name" value="RESPONSE_REGULATORY"/>
    <property type="match status" value="1"/>
</dbReference>
<dbReference type="EMBL" id="BLJN01000002">
    <property type="protein sequence ID" value="GFE80293.1"/>
    <property type="molecule type" value="Genomic_DNA"/>
</dbReference>
<evidence type="ECO:0000256" key="3">
    <source>
        <dbReference type="PROSITE-ProRule" id="PRU01091"/>
    </source>
</evidence>
<organism evidence="6 7">
    <name type="scientific">Steroidobacter agaridevorans</name>
    <dbReference type="NCBI Taxonomy" id="2695856"/>
    <lineage>
        <taxon>Bacteria</taxon>
        <taxon>Pseudomonadati</taxon>
        <taxon>Pseudomonadota</taxon>
        <taxon>Gammaproteobacteria</taxon>
        <taxon>Steroidobacterales</taxon>
        <taxon>Steroidobacteraceae</taxon>
        <taxon>Steroidobacter</taxon>
    </lineage>
</organism>
<feature type="domain" description="OmpR/PhoB-type" evidence="5">
    <location>
        <begin position="133"/>
        <end position="231"/>
    </location>
</feature>
<dbReference type="Pfam" id="PF00072">
    <property type="entry name" value="Response_reg"/>
    <property type="match status" value="1"/>
</dbReference>
<dbReference type="InterPro" id="IPR036388">
    <property type="entry name" value="WH-like_DNA-bd_sf"/>
</dbReference>
<dbReference type="InterPro" id="IPR011006">
    <property type="entry name" value="CheY-like_superfamily"/>
</dbReference>
<dbReference type="InterPro" id="IPR001867">
    <property type="entry name" value="OmpR/PhoB-type_DNA-bd"/>
</dbReference>
<dbReference type="GO" id="GO:0032993">
    <property type="term" value="C:protein-DNA complex"/>
    <property type="evidence" value="ECO:0007669"/>
    <property type="project" value="TreeGrafter"/>
</dbReference>
<dbReference type="GO" id="GO:0005829">
    <property type="term" value="C:cytosol"/>
    <property type="evidence" value="ECO:0007669"/>
    <property type="project" value="TreeGrafter"/>
</dbReference>
<keyword evidence="2" id="KW-0597">Phosphoprotein</keyword>
<dbReference type="GO" id="GO:0000156">
    <property type="term" value="F:phosphorelay response regulator activity"/>
    <property type="evidence" value="ECO:0007669"/>
    <property type="project" value="TreeGrafter"/>
</dbReference>
<evidence type="ECO:0000313" key="6">
    <source>
        <dbReference type="EMBL" id="GFE80293.1"/>
    </source>
</evidence>
<evidence type="ECO:0000259" key="4">
    <source>
        <dbReference type="PROSITE" id="PS50110"/>
    </source>
</evidence>
<dbReference type="PANTHER" id="PTHR48111:SF47">
    <property type="entry name" value="TRANSCRIPTIONAL REGULATORY PROTEIN RSTA"/>
    <property type="match status" value="1"/>
</dbReference>
<dbReference type="Gene3D" id="3.40.50.2300">
    <property type="match status" value="1"/>
</dbReference>
<dbReference type="InterPro" id="IPR001789">
    <property type="entry name" value="Sig_transdc_resp-reg_receiver"/>
</dbReference>
<dbReference type="Proteomes" id="UP000445000">
    <property type="component" value="Unassembled WGS sequence"/>
</dbReference>
<dbReference type="SUPFAM" id="SSF52172">
    <property type="entry name" value="CheY-like"/>
    <property type="match status" value="1"/>
</dbReference>
<keyword evidence="1 3" id="KW-0238">DNA-binding</keyword>
<evidence type="ECO:0000256" key="2">
    <source>
        <dbReference type="PROSITE-ProRule" id="PRU00169"/>
    </source>
</evidence>
<proteinExistence type="predicted"/>
<feature type="domain" description="Response regulatory" evidence="4">
    <location>
        <begin position="9"/>
        <end position="122"/>
    </location>
</feature>
<evidence type="ECO:0000259" key="5">
    <source>
        <dbReference type="PROSITE" id="PS51755"/>
    </source>
</evidence>
<evidence type="ECO:0000313" key="7">
    <source>
        <dbReference type="Proteomes" id="UP000445000"/>
    </source>
</evidence>
<dbReference type="PROSITE" id="PS51755">
    <property type="entry name" value="OMPR_PHOB"/>
    <property type="match status" value="1"/>
</dbReference>
<dbReference type="CDD" id="cd00383">
    <property type="entry name" value="trans_reg_C"/>
    <property type="match status" value="1"/>
</dbReference>
<dbReference type="Gene3D" id="1.10.10.10">
    <property type="entry name" value="Winged helix-like DNA-binding domain superfamily/Winged helix DNA-binding domain"/>
    <property type="match status" value="1"/>
</dbReference>
<dbReference type="InterPro" id="IPR039420">
    <property type="entry name" value="WalR-like"/>
</dbReference>
<name>A0A829YBF9_9GAMM</name>
<keyword evidence="7" id="KW-1185">Reference proteome</keyword>
<gene>
    <name evidence="6" type="primary">rstA</name>
    <name evidence="6" type="ORF">GCM10011487_22930</name>
</gene>
<reference evidence="7" key="1">
    <citation type="submission" date="2020-01" db="EMBL/GenBank/DDBJ databases">
        <title>'Steroidobacter agaridevorans' sp. nov., agar-degrading bacteria isolated from rhizosphere soils.</title>
        <authorList>
            <person name="Ikenaga M."/>
            <person name="Kataoka M."/>
            <person name="Murouchi A."/>
            <person name="Katsuragi S."/>
            <person name="Sakai M."/>
        </authorList>
    </citation>
    <scope>NUCLEOTIDE SEQUENCE [LARGE SCALE GENOMIC DNA]</scope>
    <source>
        <strain evidence="7">YU21-B</strain>
    </source>
</reference>
<dbReference type="Gene3D" id="6.10.250.690">
    <property type="match status" value="1"/>
</dbReference>
<dbReference type="SUPFAM" id="SSF46894">
    <property type="entry name" value="C-terminal effector domain of the bipartite response regulators"/>
    <property type="match status" value="1"/>
</dbReference>
<comment type="caution">
    <text evidence="6">The sequence shown here is derived from an EMBL/GenBank/DDBJ whole genome shotgun (WGS) entry which is preliminary data.</text>
</comment>
<feature type="modified residue" description="4-aspartylphosphate" evidence="2">
    <location>
        <position position="58"/>
    </location>
</feature>
<dbReference type="SMART" id="SM00862">
    <property type="entry name" value="Trans_reg_C"/>
    <property type="match status" value="1"/>
</dbReference>
<dbReference type="GO" id="GO:0006355">
    <property type="term" value="P:regulation of DNA-templated transcription"/>
    <property type="evidence" value="ECO:0007669"/>
    <property type="project" value="InterPro"/>
</dbReference>